<dbReference type="GO" id="GO:0003700">
    <property type="term" value="F:DNA-binding transcription factor activity"/>
    <property type="evidence" value="ECO:0007669"/>
    <property type="project" value="InterPro"/>
</dbReference>
<keyword evidence="3" id="KW-0804">Transcription</keyword>
<dbReference type="SMART" id="SM00420">
    <property type="entry name" value="HTH_DEOR"/>
    <property type="match status" value="1"/>
</dbReference>
<evidence type="ECO:0000259" key="4">
    <source>
        <dbReference type="PROSITE" id="PS51000"/>
    </source>
</evidence>
<evidence type="ECO:0000256" key="1">
    <source>
        <dbReference type="ARBA" id="ARBA00023015"/>
    </source>
</evidence>
<name>A0A0A3A1P1_9PAST</name>
<keyword evidence="1" id="KW-0805">Transcription regulation</keyword>
<comment type="caution">
    <text evidence="5">The sequence shown here is derived from an EMBL/GenBank/DDBJ whole genome shotgun (WGS) entry which is preliminary data.</text>
</comment>
<reference evidence="5 6" key="1">
    <citation type="submission" date="2014-07" db="EMBL/GenBank/DDBJ databases">
        <title>Chaperone-usher fimbriae in a diverse selection of Gallibacterium genomes.</title>
        <authorList>
            <person name="Kudirkiene E."/>
            <person name="Bager R.J."/>
            <person name="Johnson T.J."/>
            <person name="Bojesen A.M."/>
        </authorList>
    </citation>
    <scope>NUCLEOTIDE SEQUENCE [LARGE SCALE GENOMIC DNA]</scope>
    <source>
        <strain evidence="5 6">4895</strain>
    </source>
</reference>
<dbReference type="Gene3D" id="3.40.50.1360">
    <property type="match status" value="1"/>
</dbReference>
<dbReference type="GO" id="GO:0003677">
    <property type="term" value="F:DNA binding"/>
    <property type="evidence" value="ECO:0007669"/>
    <property type="project" value="UniProtKB-KW"/>
</dbReference>
<dbReference type="InterPro" id="IPR018356">
    <property type="entry name" value="Tscrpt_reg_HTH_DeoR_CS"/>
</dbReference>
<dbReference type="PANTHER" id="PTHR30363:SF57">
    <property type="entry name" value="GLUCITOL OPERON REPRESSOR"/>
    <property type="match status" value="1"/>
</dbReference>
<feature type="domain" description="HTH deoR-type" evidence="4">
    <location>
        <begin position="3"/>
        <end position="58"/>
    </location>
</feature>
<evidence type="ECO:0000313" key="5">
    <source>
        <dbReference type="EMBL" id="KGQ61637.1"/>
    </source>
</evidence>
<dbReference type="EMBL" id="JPJQ01000032">
    <property type="protein sequence ID" value="KGQ61637.1"/>
    <property type="molecule type" value="Genomic_DNA"/>
</dbReference>
<keyword evidence="2" id="KW-0238">DNA-binding</keyword>
<gene>
    <name evidence="5" type="primary">srlR</name>
    <name evidence="5" type="ORF">IO48_06990</name>
</gene>
<dbReference type="Pfam" id="PF00455">
    <property type="entry name" value="DeoRC"/>
    <property type="match status" value="1"/>
</dbReference>
<dbReference type="InterPro" id="IPR014036">
    <property type="entry name" value="DeoR-like_C"/>
</dbReference>
<evidence type="ECO:0000256" key="2">
    <source>
        <dbReference type="ARBA" id="ARBA00023125"/>
    </source>
</evidence>
<dbReference type="Gene3D" id="1.10.10.10">
    <property type="entry name" value="Winged helix-like DNA-binding domain superfamily/Winged helix DNA-binding domain"/>
    <property type="match status" value="1"/>
</dbReference>
<dbReference type="PROSITE" id="PS00894">
    <property type="entry name" value="HTH_DEOR_1"/>
    <property type="match status" value="1"/>
</dbReference>
<dbReference type="InterPro" id="IPR037171">
    <property type="entry name" value="NagB/RpiA_transferase-like"/>
</dbReference>
<dbReference type="SUPFAM" id="SSF100950">
    <property type="entry name" value="NagB/RpiA/CoA transferase-like"/>
    <property type="match status" value="1"/>
</dbReference>
<dbReference type="NCBIfam" id="NF007753">
    <property type="entry name" value="PRK10434.1"/>
    <property type="match status" value="1"/>
</dbReference>
<organism evidence="5 6">
    <name type="scientific">Gallibacterium anatis 4895</name>
    <dbReference type="NCBI Taxonomy" id="1396510"/>
    <lineage>
        <taxon>Bacteria</taxon>
        <taxon>Pseudomonadati</taxon>
        <taxon>Pseudomonadota</taxon>
        <taxon>Gammaproteobacteria</taxon>
        <taxon>Pasteurellales</taxon>
        <taxon>Pasteurellaceae</taxon>
        <taxon>Gallibacterium</taxon>
    </lineage>
</organism>
<dbReference type="InterPro" id="IPR001034">
    <property type="entry name" value="DeoR_HTH"/>
</dbReference>
<dbReference type="SUPFAM" id="SSF46785">
    <property type="entry name" value="Winged helix' DNA-binding domain"/>
    <property type="match status" value="1"/>
</dbReference>
<dbReference type="InterPro" id="IPR036390">
    <property type="entry name" value="WH_DNA-bd_sf"/>
</dbReference>
<dbReference type="PROSITE" id="PS51000">
    <property type="entry name" value="HTH_DEOR_2"/>
    <property type="match status" value="1"/>
</dbReference>
<protein>
    <submittedName>
        <fullName evidence="5">Transcriptional regulator</fullName>
    </submittedName>
</protein>
<dbReference type="RefSeq" id="WP_039148069.1">
    <property type="nucleotide sequence ID" value="NZ_JPJQ01000032.1"/>
</dbReference>
<dbReference type="Proteomes" id="UP000030554">
    <property type="component" value="Unassembled WGS sequence"/>
</dbReference>
<dbReference type="Pfam" id="PF08220">
    <property type="entry name" value="HTH_DeoR"/>
    <property type="match status" value="1"/>
</dbReference>
<sequence length="257" mass="28433">MKPKERQLAILDYLQSHGKTPVDQLATYFSTTGTTIRKDLTVLEANKKVLRTYGSVVLVENEKEADTELPITNKTLINLSQKKKIAKAAVKLLKNGDSLIIDSGSTVLQMIPYLSELNNLTIMTNSLHIINSLVALEKDNELLMCGGTFRSKSASFHGILAESTFEKFSFDKLFIGTDGFDLELGLTTFNEVHGVSKAMTNAAKQIIVLADSSKFGRRSPNIVCPLEKINTVITDKMLDQKYYQALIEKGIDVIIAD</sequence>
<evidence type="ECO:0000256" key="3">
    <source>
        <dbReference type="ARBA" id="ARBA00023163"/>
    </source>
</evidence>
<dbReference type="InterPro" id="IPR036388">
    <property type="entry name" value="WH-like_DNA-bd_sf"/>
</dbReference>
<evidence type="ECO:0000313" key="6">
    <source>
        <dbReference type="Proteomes" id="UP000030554"/>
    </source>
</evidence>
<dbReference type="AlphaFoldDB" id="A0A0A3A1P1"/>
<dbReference type="PANTHER" id="PTHR30363">
    <property type="entry name" value="HTH-TYPE TRANSCRIPTIONAL REGULATOR SRLR-RELATED"/>
    <property type="match status" value="1"/>
</dbReference>
<accession>A0A0A3A1P1</accession>
<proteinExistence type="predicted"/>
<dbReference type="SMART" id="SM01134">
    <property type="entry name" value="DeoRC"/>
    <property type="match status" value="1"/>
</dbReference>
<dbReference type="InterPro" id="IPR050313">
    <property type="entry name" value="Carb_Metab_HTH_regulators"/>
</dbReference>